<proteinExistence type="predicted"/>
<dbReference type="PROSITE" id="PS50995">
    <property type="entry name" value="HTH_MARR_2"/>
    <property type="match status" value="1"/>
</dbReference>
<sequence>MIHKMRLLQLLPISLDRMHRLIRMTVKQEIHRKVGIPELRIIDFIAFRMISRHPGLTIKELSTRLGIAQSTASGMVERYERMKLIRKIINEEDRRSYRLYLPKDSEAVMKDHIQVVTDDLFATLIDQLSDAEREGLQVGLAGLLRVADEQLALFTEDTNHC</sequence>
<dbReference type="AlphaFoldDB" id="A0A9X1V8G5"/>
<dbReference type="GO" id="GO:0003700">
    <property type="term" value="F:DNA-binding transcription factor activity"/>
    <property type="evidence" value="ECO:0007669"/>
    <property type="project" value="InterPro"/>
</dbReference>
<dbReference type="InterPro" id="IPR039422">
    <property type="entry name" value="MarR/SlyA-like"/>
</dbReference>
<dbReference type="PANTHER" id="PTHR33164">
    <property type="entry name" value="TRANSCRIPTIONAL REGULATOR, MARR FAMILY"/>
    <property type="match status" value="1"/>
</dbReference>
<dbReference type="SMART" id="SM00347">
    <property type="entry name" value="HTH_MARR"/>
    <property type="match status" value="1"/>
</dbReference>
<dbReference type="Gene3D" id="1.10.10.10">
    <property type="entry name" value="Winged helix-like DNA-binding domain superfamily/Winged helix DNA-binding domain"/>
    <property type="match status" value="1"/>
</dbReference>
<evidence type="ECO:0000313" key="4">
    <source>
        <dbReference type="Proteomes" id="UP001139263"/>
    </source>
</evidence>
<dbReference type="PANTHER" id="PTHR33164:SF43">
    <property type="entry name" value="HTH-TYPE TRANSCRIPTIONAL REPRESSOR YETL"/>
    <property type="match status" value="1"/>
</dbReference>
<dbReference type="InterPro" id="IPR036388">
    <property type="entry name" value="WH-like_DNA-bd_sf"/>
</dbReference>
<dbReference type="GO" id="GO:0003677">
    <property type="term" value="F:DNA binding"/>
    <property type="evidence" value="ECO:0007669"/>
    <property type="project" value="UniProtKB-KW"/>
</dbReference>
<feature type="domain" description="HTH marR-type" evidence="2">
    <location>
        <begin position="15"/>
        <end position="145"/>
    </location>
</feature>
<name>A0A9X1V8G5_9BACL</name>
<accession>A0A9X1V8G5</accession>
<dbReference type="RefSeq" id="WP_241713956.1">
    <property type="nucleotide sequence ID" value="NZ_JALBUF010000005.1"/>
</dbReference>
<protein>
    <recommendedName>
        <fullName evidence="2">HTH marR-type domain-containing protein</fullName>
    </recommendedName>
</protein>
<keyword evidence="4" id="KW-1185">Reference proteome</keyword>
<comment type="caution">
    <text evidence="3">The sequence shown here is derived from an EMBL/GenBank/DDBJ whole genome shotgun (WGS) entry which is preliminary data.</text>
</comment>
<keyword evidence="1" id="KW-0238">DNA-binding</keyword>
<evidence type="ECO:0000259" key="2">
    <source>
        <dbReference type="PROSITE" id="PS50995"/>
    </source>
</evidence>
<organism evidence="3 4">
    <name type="scientific">Sulfoacidibacillus ferrooxidans</name>
    <dbReference type="NCBI Taxonomy" id="2005001"/>
    <lineage>
        <taxon>Bacteria</taxon>
        <taxon>Bacillati</taxon>
        <taxon>Bacillota</taxon>
        <taxon>Bacilli</taxon>
        <taxon>Bacillales</taxon>
        <taxon>Alicyclobacillaceae</taxon>
        <taxon>Sulfoacidibacillus</taxon>
    </lineage>
</organism>
<evidence type="ECO:0000256" key="1">
    <source>
        <dbReference type="ARBA" id="ARBA00023125"/>
    </source>
</evidence>
<dbReference type="InterPro" id="IPR000835">
    <property type="entry name" value="HTH_MarR-typ"/>
</dbReference>
<evidence type="ECO:0000313" key="3">
    <source>
        <dbReference type="EMBL" id="MCI0183531.1"/>
    </source>
</evidence>
<reference evidence="3" key="1">
    <citation type="submission" date="2022-03" db="EMBL/GenBank/DDBJ databases">
        <title>Draft Genome Sequence of Firmicute Strain S0AB, a Heterotrophic Iron/Sulfur-Oxidizing Extreme Acidophile.</title>
        <authorList>
            <person name="Vergara E."/>
            <person name="Pakostova E."/>
            <person name="Johnson D.B."/>
            <person name="Holmes D.S."/>
        </authorList>
    </citation>
    <scope>NUCLEOTIDE SEQUENCE</scope>
    <source>
        <strain evidence="3">S0AB</strain>
    </source>
</reference>
<dbReference type="Pfam" id="PF12802">
    <property type="entry name" value="MarR_2"/>
    <property type="match status" value="1"/>
</dbReference>
<dbReference type="InterPro" id="IPR036390">
    <property type="entry name" value="WH_DNA-bd_sf"/>
</dbReference>
<dbReference type="Proteomes" id="UP001139263">
    <property type="component" value="Unassembled WGS sequence"/>
</dbReference>
<gene>
    <name evidence="3" type="ORF">MM817_01814</name>
</gene>
<dbReference type="EMBL" id="JALBUF010000005">
    <property type="protein sequence ID" value="MCI0183531.1"/>
    <property type="molecule type" value="Genomic_DNA"/>
</dbReference>
<dbReference type="SUPFAM" id="SSF46785">
    <property type="entry name" value="Winged helix' DNA-binding domain"/>
    <property type="match status" value="1"/>
</dbReference>
<dbReference type="GO" id="GO:0006950">
    <property type="term" value="P:response to stress"/>
    <property type="evidence" value="ECO:0007669"/>
    <property type="project" value="TreeGrafter"/>
</dbReference>